<dbReference type="EMBL" id="SNVI01000004">
    <property type="protein sequence ID" value="TFE38139.1"/>
    <property type="molecule type" value="Genomic_DNA"/>
</dbReference>
<gene>
    <name evidence="1" type="ORF">E2553_37810</name>
</gene>
<sequence>MTSAMGLLAATSLLYGTEGALRALVLVGVWSSSRKNRGLDGWKQKSPKIAVRGLPGGKLVEIAHMLPKTTIF</sequence>
<evidence type="ECO:0000313" key="1">
    <source>
        <dbReference type="EMBL" id="TFE38139.1"/>
    </source>
</evidence>
<dbReference type="Proteomes" id="UP000297385">
    <property type="component" value="Unassembled WGS sequence"/>
</dbReference>
<reference evidence="1 2" key="1">
    <citation type="submission" date="2019-03" db="EMBL/GenBank/DDBJ databases">
        <title>Complete Genome Sequence of Paraburkholderia dipogonis ICMP 19430T, a Nitrogen-fixing Symbiont of the South African Invasive Legume Dipogon lignosus in New Zealand.</title>
        <authorList>
            <person name="De Meyer S.E."/>
        </authorList>
    </citation>
    <scope>NUCLEOTIDE SEQUENCE [LARGE SCALE GENOMIC DNA]</scope>
    <source>
        <strain evidence="1 2">ICMP 19430</strain>
    </source>
</reference>
<comment type="caution">
    <text evidence="1">The sequence shown here is derived from an EMBL/GenBank/DDBJ whole genome shotgun (WGS) entry which is preliminary data.</text>
</comment>
<dbReference type="RefSeq" id="WP_134465785.1">
    <property type="nucleotide sequence ID" value="NZ_JBHMFL010000070.1"/>
</dbReference>
<dbReference type="GeneID" id="97310055"/>
<accession>A0A4Y8ML07</accession>
<proteinExistence type="predicted"/>
<protein>
    <submittedName>
        <fullName evidence="1">Uncharacterized protein</fullName>
    </submittedName>
</protein>
<name>A0A4Y8ML07_9BURK</name>
<organism evidence="1 2">
    <name type="scientific">Paraburkholderia dipogonis</name>
    <dbReference type="NCBI Taxonomy" id="1211383"/>
    <lineage>
        <taxon>Bacteria</taxon>
        <taxon>Pseudomonadati</taxon>
        <taxon>Pseudomonadota</taxon>
        <taxon>Betaproteobacteria</taxon>
        <taxon>Burkholderiales</taxon>
        <taxon>Burkholderiaceae</taxon>
        <taxon>Paraburkholderia</taxon>
    </lineage>
</organism>
<dbReference type="AlphaFoldDB" id="A0A4Y8ML07"/>
<evidence type="ECO:0000313" key="2">
    <source>
        <dbReference type="Proteomes" id="UP000297385"/>
    </source>
</evidence>